<organism evidence="2 3">
    <name type="scientific">Brevundimonas terrae</name>
    <dbReference type="NCBI Taxonomy" id="363631"/>
    <lineage>
        <taxon>Bacteria</taxon>
        <taxon>Pseudomonadati</taxon>
        <taxon>Pseudomonadota</taxon>
        <taxon>Alphaproteobacteria</taxon>
        <taxon>Caulobacterales</taxon>
        <taxon>Caulobacteraceae</taxon>
        <taxon>Brevundimonas</taxon>
    </lineage>
</organism>
<evidence type="ECO:0008006" key="4">
    <source>
        <dbReference type="Google" id="ProtNLM"/>
    </source>
</evidence>
<evidence type="ECO:0000313" key="3">
    <source>
        <dbReference type="Proteomes" id="UP001500791"/>
    </source>
</evidence>
<sequence length="334" mass="37035">MTKQTKMSKRAVIIAAALLIGAPVAAANAQAPVAATVSTQAPATAFERDRQAILAQAGQYRVHFDMRENVSFHADYDPMEEKLSGGSEIVRVVYDHGDRISLQHILVMAHGDQTVVIKHWRQDWVYQPQTVLTYTGPNQWSLTPVPEIERAGAWSQTVWQTDDSPRYGGVGHWTYENGLSAWTSNPTWRPLARRDAVRNPVYDRYLGTNRHILKPNGWVHIQDNMKMDGRNGSTPVAIVQEDVINTYDTSTSYTPKPGDDYWAATQAYWAGIRDAWDAVITRDGGVHVEEAPETGVVTGIPLMELAQKIQDGEITTEAALTEGRAIIALATTKD</sequence>
<evidence type="ECO:0000256" key="1">
    <source>
        <dbReference type="SAM" id="SignalP"/>
    </source>
</evidence>
<accession>A0ABP3I2L4</accession>
<feature type="chain" id="PRO_5046381926" description="Secreted protein" evidence="1">
    <location>
        <begin position="27"/>
        <end position="334"/>
    </location>
</feature>
<keyword evidence="3" id="KW-1185">Reference proteome</keyword>
<comment type="caution">
    <text evidence="2">The sequence shown here is derived from an EMBL/GenBank/DDBJ whole genome shotgun (WGS) entry which is preliminary data.</text>
</comment>
<proteinExistence type="predicted"/>
<dbReference type="EMBL" id="BAAAEJ010000006">
    <property type="protein sequence ID" value="GAA0388529.1"/>
    <property type="molecule type" value="Genomic_DNA"/>
</dbReference>
<protein>
    <recommendedName>
        <fullName evidence="4">Secreted protein</fullName>
    </recommendedName>
</protein>
<dbReference type="InterPro" id="IPR046715">
    <property type="entry name" value="DUF6607"/>
</dbReference>
<dbReference type="Proteomes" id="UP001500791">
    <property type="component" value="Unassembled WGS sequence"/>
</dbReference>
<feature type="signal peptide" evidence="1">
    <location>
        <begin position="1"/>
        <end position="26"/>
    </location>
</feature>
<reference evidence="3" key="1">
    <citation type="journal article" date="2019" name="Int. J. Syst. Evol. Microbiol.">
        <title>The Global Catalogue of Microorganisms (GCM) 10K type strain sequencing project: providing services to taxonomists for standard genome sequencing and annotation.</title>
        <authorList>
            <consortium name="The Broad Institute Genomics Platform"/>
            <consortium name="The Broad Institute Genome Sequencing Center for Infectious Disease"/>
            <person name="Wu L."/>
            <person name="Ma J."/>
        </authorList>
    </citation>
    <scope>NUCLEOTIDE SEQUENCE [LARGE SCALE GENOMIC DNA]</scope>
    <source>
        <strain evidence="3">JCM 13476</strain>
    </source>
</reference>
<gene>
    <name evidence="2" type="ORF">GCM10009093_14040</name>
</gene>
<evidence type="ECO:0000313" key="2">
    <source>
        <dbReference type="EMBL" id="GAA0388529.1"/>
    </source>
</evidence>
<keyword evidence="1" id="KW-0732">Signal</keyword>
<name>A0ABP3I2L4_9CAUL</name>
<dbReference type="RefSeq" id="WP_208381026.1">
    <property type="nucleotide sequence ID" value="NZ_BAAAEJ010000006.1"/>
</dbReference>
<dbReference type="Pfam" id="PF20311">
    <property type="entry name" value="DUF6607"/>
    <property type="match status" value="1"/>
</dbReference>